<dbReference type="Pfam" id="PF00505">
    <property type="entry name" value="HMG_box"/>
    <property type="match status" value="1"/>
</dbReference>
<keyword evidence="2" id="KW-0804">Transcription</keyword>
<feature type="DNA-binding region" description="HMG box" evidence="3">
    <location>
        <begin position="109"/>
        <end position="167"/>
    </location>
</feature>
<keyword evidence="1 3" id="KW-0238">DNA-binding</keyword>
<evidence type="ECO:0000259" key="5">
    <source>
        <dbReference type="PROSITE" id="PS50118"/>
    </source>
</evidence>
<feature type="domain" description="HMG box" evidence="5">
    <location>
        <begin position="109"/>
        <end position="167"/>
    </location>
</feature>
<sequence>MNTNNNNNNLFSNNINPPIIPQVESFQLPTSLTNAFEEDTDSDMALDSDDDLENLDNYDLSDDNDYDDNENETTDENFDIDNNNGSNNNSNNNNNSKSKSKSKSAEPKEKKPPNAFILFTMDKRKELRINNPELTNAMVSSLLGKEWKELHPSEKKKYVEKAATFKK</sequence>
<dbReference type="GO" id="GO:0030154">
    <property type="term" value="P:cell differentiation"/>
    <property type="evidence" value="ECO:0007669"/>
    <property type="project" value="TreeGrafter"/>
</dbReference>
<reference evidence="6 7" key="1">
    <citation type="submission" date="2023-11" db="EMBL/GenBank/DDBJ databases">
        <title>Dfirmibasis_genome.</title>
        <authorList>
            <person name="Edelbroek B."/>
            <person name="Kjellin J."/>
            <person name="Jerlstrom-Hultqvist J."/>
            <person name="Soderbom F."/>
        </authorList>
    </citation>
    <scope>NUCLEOTIDE SEQUENCE [LARGE SCALE GENOMIC DNA]</scope>
    <source>
        <strain evidence="6 7">TNS-C-14</strain>
    </source>
</reference>
<dbReference type="PROSITE" id="PS50118">
    <property type="entry name" value="HMG_BOX_2"/>
    <property type="match status" value="1"/>
</dbReference>
<keyword evidence="7" id="KW-1185">Reference proteome</keyword>
<dbReference type="SUPFAM" id="SSF47095">
    <property type="entry name" value="HMG-box"/>
    <property type="match status" value="1"/>
</dbReference>
<dbReference type="Proteomes" id="UP001344447">
    <property type="component" value="Unassembled WGS sequence"/>
</dbReference>
<dbReference type="PANTHER" id="PTHR10270:SF161">
    <property type="entry name" value="SEX-DETERMINING REGION Y PROTEIN"/>
    <property type="match status" value="1"/>
</dbReference>
<dbReference type="Gene3D" id="1.10.30.10">
    <property type="entry name" value="High mobility group box domain"/>
    <property type="match status" value="1"/>
</dbReference>
<evidence type="ECO:0000256" key="3">
    <source>
        <dbReference type="PROSITE-ProRule" id="PRU00267"/>
    </source>
</evidence>
<evidence type="ECO:0000313" key="7">
    <source>
        <dbReference type="Proteomes" id="UP001344447"/>
    </source>
</evidence>
<name>A0AAN7YXP6_9MYCE</name>
<dbReference type="GO" id="GO:0001228">
    <property type="term" value="F:DNA-binding transcription activator activity, RNA polymerase II-specific"/>
    <property type="evidence" value="ECO:0007669"/>
    <property type="project" value="TreeGrafter"/>
</dbReference>
<feature type="compositionally biased region" description="Basic and acidic residues" evidence="4">
    <location>
        <begin position="103"/>
        <end position="112"/>
    </location>
</feature>
<organism evidence="6 7">
    <name type="scientific">Dictyostelium firmibasis</name>
    <dbReference type="NCBI Taxonomy" id="79012"/>
    <lineage>
        <taxon>Eukaryota</taxon>
        <taxon>Amoebozoa</taxon>
        <taxon>Evosea</taxon>
        <taxon>Eumycetozoa</taxon>
        <taxon>Dictyostelia</taxon>
        <taxon>Dictyosteliales</taxon>
        <taxon>Dictyosteliaceae</taxon>
        <taxon>Dictyostelium</taxon>
    </lineage>
</organism>
<gene>
    <name evidence="6" type="ORF">RB653_004086</name>
</gene>
<dbReference type="InterPro" id="IPR036910">
    <property type="entry name" value="HMG_box_dom_sf"/>
</dbReference>
<dbReference type="PANTHER" id="PTHR10270">
    <property type="entry name" value="SOX TRANSCRIPTION FACTOR"/>
    <property type="match status" value="1"/>
</dbReference>
<keyword evidence="3" id="KW-0539">Nucleus</keyword>
<dbReference type="SMART" id="SM00398">
    <property type="entry name" value="HMG"/>
    <property type="match status" value="1"/>
</dbReference>
<proteinExistence type="predicted"/>
<feature type="region of interest" description="Disordered" evidence="4">
    <location>
        <begin position="36"/>
        <end position="115"/>
    </location>
</feature>
<evidence type="ECO:0000256" key="4">
    <source>
        <dbReference type="SAM" id="MobiDB-lite"/>
    </source>
</evidence>
<feature type="compositionally biased region" description="Acidic residues" evidence="4">
    <location>
        <begin position="36"/>
        <end position="79"/>
    </location>
</feature>
<dbReference type="InterPro" id="IPR050140">
    <property type="entry name" value="SRY-related_HMG-box_TF-like"/>
</dbReference>
<dbReference type="GO" id="GO:0000978">
    <property type="term" value="F:RNA polymerase II cis-regulatory region sequence-specific DNA binding"/>
    <property type="evidence" value="ECO:0007669"/>
    <property type="project" value="TreeGrafter"/>
</dbReference>
<protein>
    <recommendedName>
        <fullName evidence="5">HMG box domain-containing protein</fullName>
    </recommendedName>
</protein>
<dbReference type="CDD" id="cd00084">
    <property type="entry name" value="HMG-box_SF"/>
    <property type="match status" value="1"/>
</dbReference>
<accession>A0AAN7YXP6</accession>
<dbReference type="AlphaFoldDB" id="A0AAN7YXP6"/>
<evidence type="ECO:0000313" key="6">
    <source>
        <dbReference type="EMBL" id="KAK5582501.1"/>
    </source>
</evidence>
<evidence type="ECO:0000256" key="2">
    <source>
        <dbReference type="ARBA" id="ARBA00023163"/>
    </source>
</evidence>
<feature type="compositionally biased region" description="Low complexity" evidence="4">
    <location>
        <begin position="80"/>
        <end position="97"/>
    </location>
</feature>
<evidence type="ECO:0000256" key="1">
    <source>
        <dbReference type="ARBA" id="ARBA00023125"/>
    </source>
</evidence>
<dbReference type="InterPro" id="IPR009071">
    <property type="entry name" value="HMG_box_dom"/>
</dbReference>
<comment type="caution">
    <text evidence="6">The sequence shown here is derived from an EMBL/GenBank/DDBJ whole genome shotgun (WGS) entry which is preliminary data.</text>
</comment>
<dbReference type="EMBL" id="JAVFKY010000001">
    <property type="protein sequence ID" value="KAK5582501.1"/>
    <property type="molecule type" value="Genomic_DNA"/>
</dbReference>
<dbReference type="GO" id="GO:0005634">
    <property type="term" value="C:nucleus"/>
    <property type="evidence" value="ECO:0007669"/>
    <property type="project" value="UniProtKB-UniRule"/>
</dbReference>